<organism evidence="3 4">
    <name type="scientific">Crassostrea virginica</name>
    <name type="common">Eastern oyster</name>
    <dbReference type="NCBI Taxonomy" id="6565"/>
    <lineage>
        <taxon>Eukaryota</taxon>
        <taxon>Metazoa</taxon>
        <taxon>Spiralia</taxon>
        <taxon>Lophotrochozoa</taxon>
        <taxon>Mollusca</taxon>
        <taxon>Bivalvia</taxon>
        <taxon>Autobranchia</taxon>
        <taxon>Pteriomorphia</taxon>
        <taxon>Ostreida</taxon>
        <taxon>Ostreoidea</taxon>
        <taxon>Ostreidae</taxon>
        <taxon>Crassostrea</taxon>
    </lineage>
</organism>
<evidence type="ECO:0000256" key="1">
    <source>
        <dbReference type="SAM" id="MobiDB-lite"/>
    </source>
</evidence>
<sequence length="228" mass="26458">MSFEMASVRMMHDLPKMIMTQMTQREIPVRSFEQLQKYFTPMKRSMIHCATSLNNRSKYKHHFILLGHTWVEEDEMCSILHYATTPKVMVAVQPYYRGDFEENIEHGLFIYEDDKYPKNEIEFDKAYDRFESRKGERNFNIATNNCEHLANYIMTGVAISYQVENMNFFQKMSWVFDNGSSGSSSSASRSGSSSSRVGRNMPSNIGRRFSPSSAISSGRSLRYRVPPN</sequence>
<dbReference type="PROSITE" id="PS51934">
    <property type="entry name" value="LRAT"/>
    <property type="match status" value="1"/>
</dbReference>
<dbReference type="Proteomes" id="UP000694844">
    <property type="component" value="Chromosome 9"/>
</dbReference>
<dbReference type="AlphaFoldDB" id="A0A8B8C2M6"/>
<dbReference type="Gene3D" id="3.90.1720.10">
    <property type="entry name" value="endopeptidase domain like (from Nostoc punctiforme)"/>
    <property type="match status" value="1"/>
</dbReference>
<keyword evidence="3" id="KW-1185">Reference proteome</keyword>
<reference evidence="4" key="1">
    <citation type="submission" date="2025-08" db="UniProtKB">
        <authorList>
            <consortium name="RefSeq"/>
        </authorList>
    </citation>
    <scope>IDENTIFICATION</scope>
    <source>
        <tissue evidence="4">Whole sample</tissue>
    </source>
</reference>
<dbReference type="RefSeq" id="XP_022309830.1">
    <property type="nucleotide sequence ID" value="XM_022454122.1"/>
</dbReference>
<feature type="domain" description="LRAT" evidence="2">
    <location>
        <begin position="51"/>
        <end position="162"/>
    </location>
</feature>
<proteinExistence type="predicted"/>
<evidence type="ECO:0000259" key="2">
    <source>
        <dbReference type="PROSITE" id="PS51934"/>
    </source>
</evidence>
<dbReference type="Pfam" id="PF04970">
    <property type="entry name" value="LRAT"/>
    <property type="match status" value="1"/>
</dbReference>
<gene>
    <name evidence="4" type="primary">LOC111115402</name>
</gene>
<dbReference type="KEGG" id="cvn:111115402"/>
<name>A0A8B8C2M6_CRAVI</name>
<evidence type="ECO:0000313" key="3">
    <source>
        <dbReference type="Proteomes" id="UP000694844"/>
    </source>
</evidence>
<feature type="compositionally biased region" description="Polar residues" evidence="1">
    <location>
        <begin position="210"/>
        <end position="219"/>
    </location>
</feature>
<dbReference type="InterPro" id="IPR007053">
    <property type="entry name" value="LRAT_dom"/>
</dbReference>
<dbReference type="OrthoDB" id="6138181at2759"/>
<protein>
    <submittedName>
        <fullName evidence="4">Uncharacterized protein LOC111115402</fullName>
    </submittedName>
</protein>
<dbReference type="GeneID" id="111115402"/>
<evidence type="ECO:0000313" key="4">
    <source>
        <dbReference type="RefSeq" id="XP_022309830.1"/>
    </source>
</evidence>
<feature type="region of interest" description="Disordered" evidence="1">
    <location>
        <begin position="184"/>
        <end position="228"/>
    </location>
</feature>
<accession>A0A8B8C2M6</accession>
<feature type="compositionally biased region" description="Low complexity" evidence="1">
    <location>
        <begin position="184"/>
        <end position="199"/>
    </location>
</feature>